<keyword evidence="3" id="KW-0808">Transferase</keyword>
<evidence type="ECO:0000256" key="8">
    <source>
        <dbReference type="ARBA" id="ARBA00023211"/>
    </source>
</evidence>
<dbReference type="GO" id="GO:0016757">
    <property type="term" value="F:glycosyltransferase activity"/>
    <property type="evidence" value="ECO:0000318"/>
    <property type="project" value="GO_Central"/>
</dbReference>
<name>A0A0K9PKM7_ZOSMR</name>
<evidence type="ECO:0000256" key="7">
    <source>
        <dbReference type="ARBA" id="ARBA00023136"/>
    </source>
</evidence>
<dbReference type="GO" id="GO:0000139">
    <property type="term" value="C:Golgi membrane"/>
    <property type="evidence" value="ECO:0007669"/>
    <property type="project" value="UniProtKB-SubCell"/>
</dbReference>
<comment type="subcellular location">
    <subcellularLocation>
        <location evidence="1">Golgi apparatus membrane</location>
        <topology evidence="1">Single-pass type II membrane protein</topology>
    </subcellularLocation>
</comment>
<dbReference type="Pfam" id="PF01501">
    <property type="entry name" value="Glyco_transf_8"/>
    <property type="match status" value="1"/>
</dbReference>
<dbReference type="GO" id="GO:0046872">
    <property type="term" value="F:metal ion binding"/>
    <property type="evidence" value="ECO:0007669"/>
    <property type="project" value="UniProtKB-KW"/>
</dbReference>
<evidence type="ECO:0000313" key="14">
    <source>
        <dbReference type="Proteomes" id="UP000036987"/>
    </source>
</evidence>
<protein>
    <recommendedName>
        <fullName evidence="11">Hexosyltransferase</fullName>
        <ecNumber evidence="11">2.4.1.-</ecNumber>
    </recommendedName>
</protein>
<evidence type="ECO:0000256" key="12">
    <source>
        <dbReference type="SAM" id="Phobius"/>
    </source>
</evidence>
<sequence>MGQKYYSNIRRKKPKRSKVVDNHEVDLCYFNRWKSCKSSTSLGFCFVFTICATATFLTASFLDEQQQNIQTSLSSSSGYTYIDWKQITDIGFSRIGLLNFNDHRQVLLSGVNSSVIDLEHVQNDIPWASLYPEWINEDQGIHESERPICPSLPDILDNWNPTLYDLIAVNLPCNKSGDWSRDVNRLHLQLSAAKLAAAVSGGDTSVHVLFVTECFPIPNLFRLKDLVLHEGNIWMYKPDMTSLKQSIQLPIGSCKLAVPSTSPESRRWPESMKKQREAYVTILHSANFYVCGAIAAARSIRMTGSTRDLVILVDKKISYRRKKGLKSAGWKVRVIDRIRNPKADREAYNRWNYSKFRLWQLINYDKIVFIDADLIVLRNIDFLFTWPEITATGNDGTLFNSGVMVIEPSIATFNLLMDHIHDIKSYNGGDQGYLNEVFTWWHRMPRTMNFLKHFLYQNRDAIKKKNHLFTADPPELYVLHYLGIKPWWCYRDYDCNWNVHGMRKFASDAAHRRWWKVYDSIPVKLRSFCWLRSKQKAFLERDRIQAKKSNFSDRHWMRTIRDRRLKICNENPCYRKSMLSFWLDQNITL</sequence>
<keyword evidence="4 12" id="KW-0812">Transmembrane</keyword>
<evidence type="ECO:0000256" key="6">
    <source>
        <dbReference type="ARBA" id="ARBA00022989"/>
    </source>
</evidence>
<reference evidence="14" key="1">
    <citation type="journal article" date="2016" name="Nature">
        <title>The genome of the seagrass Zostera marina reveals angiosperm adaptation to the sea.</title>
        <authorList>
            <person name="Olsen J.L."/>
            <person name="Rouze P."/>
            <person name="Verhelst B."/>
            <person name="Lin Y.-C."/>
            <person name="Bayer T."/>
            <person name="Collen J."/>
            <person name="Dattolo E."/>
            <person name="De Paoli E."/>
            <person name="Dittami S."/>
            <person name="Maumus F."/>
            <person name="Michel G."/>
            <person name="Kersting A."/>
            <person name="Lauritano C."/>
            <person name="Lohaus R."/>
            <person name="Toepel M."/>
            <person name="Tonon T."/>
            <person name="Vanneste K."/>
            <person name="Amirebrahimi M."/>
            <person name="Brakel J."/>
            <person name="Bostroem C."/>
            <person name="Chovatia M."/>
            <person name="Grimwood J."/>
            <person name="Jenkins J.W."/>
            <person name="Jueterbock A."/>
            <person name="Mraz A."/>
            <person name="Stam W.T."/>
            <person name="Tice H."/>
            <person name="Bornberg-Bauer E."/>
            <person name="Green P.J."/>
            <person name="Pearson G.A."/>
            <person name="Procaccini G."/>
            <person name="Duarte C.M."/>
            <person name="Schmutz J."/>
            <person name="Reusch T.B.H."/>
            <person name="Van de Peer Y."/>
        </authorList>
    </citation>
    <scope>NUCLEOTIDE SEQUENCE [LARGE SCALE GENOMIC DNA]</scope>
    <source>
        <strain evidence="14">cv. Finnish</strain>
    </source>
</reference>
<dbReference type="OrthoDB" id="2014201at2759"/>
<keyword evidence="7 12" id="KW-0472">Membrane</keyword>
<gene>
    <name evidence="13" type="ORF">ZOSMA_22G00860</name>
</gene>
<keyword evidence="5" id="KW-0479">Metal-binding</keyword>
<keyword evidence="6 12" id="KW-1133">Transmembrane helix</keyword>
<dbReference type="GO" id="GO:0045492">
    <property type="term" value="P:xylan biosynthetic process"/>
    <property type="evidence" value="ECO:0000318"/>
    <property type="project" value="GO_Central"/>
</dbReference>
<evidence type="ECO:0000256" key="9">
    <source>
        <dbReference type="ARBA" id="ARBA00023316"/>
    </source>
</evidence>
<dbReference type="SUPFAM" id="SSF53448">
    <property type="entry name" value="Nucleotide-diphospho-sugar transferases"/>
    <property type="match status" value="1"/>
</dbReference>
<comment type="similarity">
    <text evidence="10">Belongs to the glycosyltransferase 8 family. Glycogenin subfamily.</text>
</comment>
<evidence type="ECO:0000256" key="3">
    <source>
        <dbReference type="ARBA" id="ARBA00022679"/>
    </source>
</evidence>
<dbReference type="CDD" id="cd02537">
    <property type="entry name" value="GT8_Glycogenin"/>
    <property type="match status" value="1"/>
</dbReference>
<comment type="caution">
    <text evidence="13">The sequence shown here is derived from an EMBL/GenBank/DDBJ whole genome shotgun (WGS) entry which is preliminary data.</text>
</comment>
<dbReference type="InterPro" id="IPR050587">
    <property type="entry name" value="GNT1/Glycosyltrans_8"/>
</dbReference>
<proteinExistence type="inferred from homology"/>
<evidence type="ECO:0000256" key="11">
    <source>
        <dbReference type="RuleBase" id="RU362027"/>
    </source>
</evidence>
<evidence type="ECO:0000256" key="2">
    <source>
        <dbReference type="ARBA" id="ARBA00022676"/>
    </source>
</evidence>
<dbReference type="EMBL" id="LFYR01000811">
    <property type="protein sequence ID" value="KMZ68792.1"/>
    <property type="molecule type" value="Genomic_DNA"/>
</dbReference>
<dbReference type="AlphaFoldDB" id="A0A0K9PKM7"/>
<dbReference type="OMA" id="FQLIMEH"/>
<dbReference type="GO" id="GO:0071555">
    <property type="term" value="P:cell wall organization"/>
    <property type="evidence" value="ECO:0007669"/>
    <property type="project" value="UniProtKB-KW"/>
</dbReference>
<keyword evidence="9" id="KW-0961">Cell wall biogenesis/degradation</keyword>
<feature type="transmembrane region" description="Helical" evidence="12">
    <location>
        <begin position="42"/>
        <end position="62"/>
    </location>
</feature>
<dbReference type="Gene3D" id="3.90.550.10">
    <property type="entry name" value="Spore Coat Polysaccharide Biosynthesis Protein SpsA, Chain A"/>
    <property type="match status" value="1"/>
</dbReference>
<evidence type="ECO:0000256" key="1">
    <source>
        <dbReference type="ARBA" id="ARBA00004323"/>
    </source>
</evidence>
<evidence type="ECO:0000256" key="5">
    <source>
        <dbReference type="ARBA" id="ARBA00022723"/>
    </source>
</evidence>
<keyword evidence="2" id="KW-0328">Glycosyltransferase</keyword>
<dbReference type="InterPro" id="IPR029044">
    <property type="entry name" value="Nucleotide-diphossugar_trans"/>
</dbReference>
<dbReference type="FunFam" id="3.90.550.10:FF:000018">
    <property type="entry name" value="Hexosyltransferase"/>
    <property type="match status" value="1"/>
</dbReference>
<dbReference type="EC" id="2.4.1.-" evidence="11"/>
<keyword evidence="14" id="KW-1185">Reference proteome</keyword>
<evidence type="ECO:0000313" key="13">
    <source>
        <dbReference type="EMBL" id="KMZ68792.1"/>
    </source>
</evidence>
<evidence type="ECO:0000256" key="4">
    <source>
        <dbReference type="ARBA" id="ARBA00022692"/>
    </source>
</evidence>
<dbReference type="Proteomes" id="UP000036987">
    <property type="component" value="Unassembled WGS sequence"/>
</dbReference>
<dbReference type="PANTHER" id="PTHR11183">
    <property type="entry name" value="GLYCOGENIN SUBFAMILY MEMBER"/>
    <property type="match status" value="1"/>
</dbReference>
<accession>A0A0K9PKM7</accession>
<dbReference type="STRING" id="29655.A0A0K9PKM7"/>
<evidence type="ECO:0000256" key="10">
    <source>
        <dbReference type="ARBA" id="ARBA00038162"/>
    </source>
</evidence>
<keyword evidence="8" id="KW-0464">Manganese</keyword>
<organism evidence="13 14">
    <name type="scientific">Zostera marina</name>
    <name type="common">Eelgrass</name>
    <dbReference type="NCBI Taxonomy" id="29655"/>
    <lineage>
        <taxon>Eukaryota</taxon>
        <taxon>Viridiplantae</taxon>
        <taxon>Streptophyta</taxon>
        <taxon>Embryophyta</taxon>
        <taxon>Tracheophyta</taxon>
        <taxon>Spermatophyta</taxon>
        <taxon>Magnoliopsida</taxon>
        <taxon>Liliopsida</taxon>
        <taxon>Zosteraceae</taxon>
        <taxon>Zostera</taxon>
    </lineage>
</organism>
<dbReference type="InterPro" id="IPR002495">
    <property type="entry name" value="Glyco_trans_8"/>
</dbReference>